<gene>
    <name evidence="1" type="ORF">A2851_04120</name>
</gene>
<dbReference type="InterPro" id="IPR052922">
    <property type="entry name" value="Cytidylate_Kinase-2"/>
</dbReference>
<dbReference type="SUPFAM" id="SSF52540">
    <property type="entry name" value="P-loop containing nucleoside triphosphate hydrolases"/>
    <property type="match status" value="1"/>
</dbReference>
<sequence>MKRILVIGCPGGGKTTFARTLGGLLNMPVHHLDKYFWRENWTPTPQSEFREIQNQLMKEARWIIEGNYSKSIDNRIPNADTIIVFDFPKALNIWRTFKRFIKHFGSVRPEMGGENKEALQWKHLKYIVTFRRKEYLANVRRLAGTKRIIVLRTPKEVSRFLASVVAQAQPS</sequence>
<dbReference type="Proteomes" id="UP000176863">
    <property type="component" value="Unassembled WGS sequence"/>
</dbReference>
<protein>
    <recommendedName>
        <fullName evidence="3">Topology modulation protein</fullName>
    </recommendedName>
</protein>
<dbReference type="STRING" id="1798480.A2851_04120"/>
<dbReference type="PANTHER" id="PTHR37816:SF3">
    <property type="entry name" value="MODULATES DNA TOPOLOGY"/>
    <property type="match status" value="1"/>
</dbReference>
<organism evidence="1 2">
    <name type="scientific">Candidatus Kaiserbacteria bacterium RIFCSPHIGHO2_01_FULL_53_29</name>
    <dbReference type="NCBI Taxonomy" id="1798480"/>
    <lineage>
        <taxon>Bacteria</taxon>
        <taxon>Candidatus Kaiseribacteriota</taxon>
    </lineage>
</organism>
<proteinExistence type="predicted"/>
<dbReference type="Gene3D" id="3.40.50.300">
    <property type="entry name" value="P-loop containing nucleotide triphosphate hydrolases"/>
    <property type="match status" value="1"/>
</dbReference>
<dbReference type="EMBL" id="MFKT01000011">
    <property type="protein sequence ID" value="OGG53476.1"/>
    <property type="molecule type" value="Genomic_DNA"/>
</dbReference>
<dbReference type="InterPro" id="IPR027417">
    <property type="entry name" value="P-loop_NTPase"/>
</dbReference>
<evidence type="ECO:0000313" key="2">
    <source>
        <dbReference type="Proteomes" id="UP000176863"/>
    </source>
</evidence>
<evidence type="ECO:0008006" key="3">
    <source>
        <dbReference type="Google" id="ProtNLM"/>
    </source>
</evidence>
<reference evidence="1 2" key="1">
    <citation type="journal article" date="2016" name="Nat. Commun.">
        <title>Thousands of microbial genomes shed light on interconnected biogeochemical processes in an aquifer system.</title>
        <authorList>
            <person name="Anantharaman K."/>
            <person name="Brown C.T."/>
            <person name="Hug L.A."/>
            <person name="Sharon I."/>
            <person name="Castelle C.J."/>
            <person name="Probst A.J."/>
            <person name="Thomas B.C."/>
            <person name="Singh A."/>
            <person name="Wilkins M.J."/>
            <person name="Karaoz U."/>
            <person name="Brodie E.L."/>
            <person name="Williams K.H."/>
            <person name="Hubbard S.S."/>
            <person name="Banfield J.F."/>
        </authorList>
    </citation>
    <scope>NUCLEOTIDE SEQUENCE [LARGE SCALE GENOMIC DNA]</scope>
</reference>
<name>A0A1F6CWB9_9BACT</name>
<accession>A0A1F6CWB9</accession>
<dbReference type="PANTHER" id="PTHR37816">
    <property type="entry name" value="YALI0E33011P"/>
    <property type="match status" value="1"/>
</dbReference>
<dbReference type="AlphaFoldDB" id="A0A1F6CWB9"/>
<comment type="caution">
    <text evidence="1">The sequence shown here is derived from an EMBL/GenBank/DDBJ whole genome shotgun (WGS) entry which is preliminary data.</text>
</comment>
<evidence type="ECO:0000313" key="1">
    <source>
        <dbReference type="EMBL" id="OGG53476.1"/>
    </source>
</evidence>